<name>A0ABU5MZD8_9BACT</name>
<dbReference type="PANTHER" id="PTHR11527">
    <property type="entry name" value="HEAT-SHOCK PROTEIN 20 FAMILY MEMBER"/>
    <property type="match status" value="1"/>
</dbReference>
<accession>A0ABU5MZD8</accession>
<dbReference type="InterPro" id="IPR002068">
    <property type="entry name" value="A-crystallin/Hsp20_dom"/>
</dbReference>
<sequence length="144" mass="16534">MYWNDPRAWSPFDELRSLQREMNRLFDGVDRGDAMSRFPALNVWGNEDQVVVTAELPGLNPDEIDISVVDNQLTIKGERKADKPADDAVCHRCERDTGHFVRTVRLPYSVENDRVSAKYENGVLCVYMPRHEASKPKRIEIKAS</sequence>
<dbReference type="Gene3D" id="2.60.40.790">
    <property type="match status" value="1"/>
</dbReference>
<evidence type="ECO:0000313" key="4">
    <source>
        <dbReference type="EMBL" id="MDZ8119577.1"/>
    </source>
</evidence>
<protein>
    <submittedName>
        <fullName evidence="4">Hsp20/alpha crystallin family protein</fullName>
    </submittedName>
</protein>
<dbReference type="Proteomes" id="UP001290861">
    <property type="component" value="Unassembled WGS sequence"/>
</dbReference>
<dbReference type="SUPFAM" id="SSF49764">
    <property type="entry name" value="HSP20-like chaperones"/>
    <property type="match status" value="1"/>
</dbReference>
<reference evidence="4 5" key="1">
    <citation type="journal article" date="2024" name="Appl. Environ. Microbiol.">
        <title>Pontiella agarivorans sp. nov., a novel marine anaerobic bacterium capable of degrading macroalgal polysaccharides and fixing nitrogen.</title>
        <authorList>
            <person name="Liu N."/>
            <person name="Kivenson V."/>
            <person name="Peng X."/>
            <person name="Cui Z."/>
            <person name="Lankiewicz T.S."/>
            <person name="Gosselin K.M."/>
            <person name="English C.J."/>
            <person name="Blair E.M."/>
            <person name="O'Malley M.A."/>
            <person name="Valentine D.L."/>
        </authorList>
    </citation>
    <scope>NUCLEOTIDE SEQUENCE [LARGE SCALE GENOMIC DNA]</scope>
    <source>
        <strain evidence="4 5">NLcol2</strain>
    </source>
</reference>
<dbReference type="EMBL" id="JARVCO010000012">
    <property type="protein sequence ID" value="MDZ8119577.1"/>
    <property type="molecule type" value="Genomic_DNA"/>
</dbReference>
<comment type="similarity">
    <text evidence="1 2">Belongs to the small heat shock protein (HSP20) family.</text>
</comment>
<feature type="domain" description="SHSP" evidence="3">
    <location>
        <begin position="32"/>
        <end position="144"/>
    </location>
</feature>
<gene>
    <name evidence="4" type="ORF">P9H32_13175</name>
</gene>
<keyword evidence="5" id="KW-1185">Reference proteome</keyword>
<evidence type="ECO:0000256" key="1">
    <source>
        <dbReference type="PROSITE-ProRule" id="PRU00285"/>
    </source>
</evidence>
<organism evidence="4 5">
    <name type="scientific">Pontiella agarivorans</name>
    <dbReference type="NCBI Taxonomy" id="3038953"/>
    <lineage>
        <taxon>Bacteria</taxon>
        <taxon>Pseudomonadati</taxon>
        <taxon>Kiritimatiellota</taxon>
        <taxon>Kiritimatiellia</taxon>
        <taxon>Kiritimatiellales</taxon>
        <taxon>Pontiellaceae</taxon>
        <taxon>Pontiella</taxon>
    </lineage>
</organism>
<dbReference type="InterPro" id="IPR008978">
    <property type="entry name" value="HSP20-like_chaperone"/>
</dbReference>
<evidence type="ECO:0000256" key="2">
    <source>
        <dbReference type="RuleBase" id="RU003616"/>
    </source>
</evidence>
<dbReference type="InterPro" id="IPR031107">
    <property type="entry name" value="Small_HSP"/>
</dbReference>
<evidence type="ECO:0000313" key="5">
    <source>
        <dbReference type="Proteomes" id="UP001290861"/>
    </source>
</evidence>
<evidence type="ECO:0000259" key="3">
    <source>
        <dbReference type="PROSITE" id="PS01031"/>
    </source>
</evidence>
<dbReference type="RefSeq" id="WP_322609368.1">
    <property type="nucleotide sequence ID" value="NZ_JARVCO010000012.1"/>
</dbReference>
<dbReference type="CDD" id="cd06464">
    <property type="entry name" value="ACD_sHsps-like"/>
    <property type="match status" value="1"/>
</dbReference>
<comment type="caution">
    <text evidence="4">The sequence shown here is derived from an EMBL/GenBank/DDBJ whole genome shotgun (WGS) entry which is preliminary data.</text>
</comment>
<dbReference type="PROSITE" id="PS01031">
    <property type="entry name" value="SHSP"/>
    <property type="match status" value="1"/>
</dbReference>
<proteinExistence type="inferred from homology"/>
<dbReference type="Pfam" id="PF00011">
    <property type="entry name" value="HSP20"/>
    <property type="match status" value="1"/>
</dbReference>